<keyword evidence="2" id="KW-1185">Reference proteome</keyword>
<dbReference type="AlphaFoldDB" id="A0AAW1PNL3"/>
<evidence type="ECO:0000313" key="1">
    <source>
        <dbReference type="EMBL" id="KAK9809592.1"/>
    </source>
</evidence>
<evidence type="ECO:0000313" key="2">
    <source>
        <dbReference type="Proteomes" id="UP001465755"/>
    </source>
</evidence>
<dbReference type="Proteomes" id="UP001465755">
    <property type="component" value="Unassembled WGS sequence"/>
</dbReference>
<protein>
    <recommendedName>
        <fullName evidence="3">AB hydrolase-1 domain-containing protein</fullName>
    </recommendedName>
</protein>
<dbReference type="PANTHER" id="PTHR37471:SF1">
    <property type="entry name" value="AB HYDROLASE-1 DOMAIN-CONTAINING PROTEIN"/>
    <property type="match status" value="1"/>
</dbReference>
<dbReference type="PANTHER" id="PTHR37471">
    <property type="entry name" value="UNNAMED PRODUCT"/>
    <property type="match status" value="1"/>
</dbReference>
<name>A0AAW1PNL3_9CHLO</name>
<proteinExistence type="predicted"/>
<evidence type="ECO:0008006" key="3">
    <source>
        <dbReference type="Google" id="ProtNLM"/>
    </source>
</evidence>
<reference evidence="1 2" key="1">
    <citation type="journal article" date="2024" name="Nat. Commun.">
        <title>Phylogenomics reveals the evolutionary origins of lichenization in chlorophyte algae.</title>
        <authorList>
            <person name="Puginier C."/>
            <person name="Libourel C."/>
            <person name="Otte J."/>
            <person name="Skaloud P."/>
            <person name="Haon M."/>
            <person name="Grisel S."/>
            <person name="Petersen M."/>
            <person name="Berrin J.G."/>
            <person name="Delaux P.M."/>
            <person name="Dal Grande F."/>
            <person name="Keller J."/>
        </authorList>
    </citation>
    <scope>NUCLEOTIDE SEQUENCE [LARGE SCALE GENOMIC DNA]</scope>
    <source>
        <strain evidence="1 2">SAG 2036</strain>
    </source>
</reference>
<dbReference type="EMBL" id="JALJOQ010000018">
    <property type="protein sequence ID" value="KAK9809592.1"/>
    <property type="molecule type" value="Genomic_DNA"/>
</dbReference>
<accession>A0AAW1PNL3</accession>
<organism evidence="1 2">
    <name type="scientific">Symbiochloris irregularis</name>
    <dbReference type="NCBI Taxonomy" id="706552"/>
    <lineage>
        <taxon>Eukaryota</taxon>
        <taxon>Viridiplantae</taxon>
        <taxon>Chlorophyta</taxon>
        <taxon>core chlorophytes</taxon>
        <taxon>Trebouxiophyceae</taxon>
        <taxon>Trebouxiales</taxon>
        <taxon>Trebouxiaceae</taxon>
        <taxon>Symbiochloris</taxon>
    </lineage>
</organism>
<dbReference type="InterPro" id="IPR029058">
    <property type="entry name" value="AB_hydrolase_fold"/>
</dbReference>
<gene>
    <name evidence="1" type="ORF">WJX73_005320</name>
</gene>
<comment type="caution">
    <text evidence="1">The sequence shown here is derived from an EMBL/GenBank/DDBJ whole genome shotgun (WGS) entry which is preliminary data.</text>
</comment>
<dbReference type="SUPFAM" id="SSF53474">
    <property type="entry name" value="alpha/beta-Hydrolases"/>
    <property type="match status" value="1"/>
</dbReference>
<sequence length="422" mass="47719">MLVSRGDIALLCAALDDTVIQDTGKNESRGKSADRVVTLSSVCLLAFCACSYLQQGQWSTLLTAWLLLELAFYVYQRTRYEKLNAPIQTTLNLQHAKSVQDRFLSLSGVIEIEDFLSGWFNRADPTTIKVGNLEDFVAYGFYTHKMEALDSKAQEQVQQFVADVQDLWKYKLPPGRNTDINFMAHLWEPLRVFPLPLALHLVSETLYFSCYCALILAGFSAYQSDGFRYWIWRPHMADMPEAEEKDREASAETAPIFFLHGVGLGLLPYLGLLHKDVHSVVLVDPVCMMTCYPQLLANFVYKLPSMRSALSSPLGMANAIRWVLARELVIAETFCRKFLWHSLMLWPEDLPQRAVVAASCNDDLVPAELVQRQLQKAGSSAIMMLHPTACHGGFLVDPEFQREMLGHMQDMLGKPELVKKKL</sequence>